<gene>
    <name evidence="2" type="ORF">CHC_T00001558001</name>
</gene>
<dbReference type="Proteomes" id="UP000012073">
    <property type="component" value="Unassembled WGS sequence"/>
</dbReference>
<evidence type="ECO:0000313" key="3">
    <source>
        <dbReference type="Proteomes" id="UP000012073"/>
    </source>
</evidence>
<dbReference type="Gramene" id="CDF32683">
    <property type="protein sequence ID" value="CDF32683"/>
    <property type="gene ID" value="CHC_T00001558001"/>
</dbReference>
<dbReference type="KEGG" id="ccp:CHC_T00001558001"/>
<keyword evidence="3" id="KW-1185">Reference proteome</keyword>
<protein>
    <submittedName>
        <fullName evidence="2">Uncharacterized protein</fullName>
    </submittedName>
</protein>
<sequence>MAPTIGSLPSSPYTLMSPNSSCFSSTFFRLRAASRNDVLIVRFHAFAKGSFAFELTDFLQWSLGCFLSLIWAVTPSMTLFGRLPLTRNIIS</sequence>
<proteinExistence type="predicted"/>
<keyword evidence="1" id="KW-0472">Membrane</keyword>
<reference evidence="3" key="1">
    <citation type="journal article" date="2013" name="Proc. Natl. Acad. Sci. U.S.A.">
        <title>Genome structure and metabolic features in the red seaweed Chondrus crispus shed light on evolution of the Archaeplastida.</title>
        <authorList>
            <person name="Collen J."/>
            <person name="Porcel B."/>
            <person name="Carre W."/>
            <person name="Ball S.G."/>
            <person name="Chaparro C."/>
            <person name="Tonon T."/>
            <person name="Barbeyron T."/>
            <person name="Michel G."/>
            <person name="Noel B."/>
            <person name="Valentin K."/>
            <person name="Elias M."/>
            <person name="Artiguenave F."/>
            <person name="Arun A."/>
            <person name="Aury J.M."/>
            <person name="Barbosa-Neto J.F."/>
            <person name="Bothwell J.H."/>
            <person name="Bouget F.Y."/>
            <person name="Brillet L."/>
            <person name="Cabello-Hurtado F."/>
            <person name="Capella-Gutierrez S."/>
            <person name="Charrier B."/>
            <person name="Cladiere L."/>
            <person name="Cock J.M."/>
            <person name="Coelho S.M."/>
            <person name="Colleoni C."/>
            <person name="Czjzek M."/>
            <person name="Da Silva C."/>
            <person name="Delage L."/>
            <person name="Denoeud F."/>
            <person name="Deschamps P."/>
            <person name="Dittami S.M."/>
            <person name="Gabaldon T."/>
            <person name="Gachon C.M."/>
            <person name="Groisillier A."/>
            <person name="Herve C."/>
            <person name="Jabbari K."/>
            <person name="Katinka M."/>
            <person name="Kloareg B."/>
            <person name="Kowalczyk N."/>
            <person name="Labadie K."/>
            <person name="Leblanc C."/>
            <person name="Lopez P.J."/>
            <person name="McLachlan D.H."/>
            <person name="Meslet-Cladiere L."/>
            <person name="Moustafa A."/>
            <person name="Nehr Z."/>
            <person name="Nyvall Collen P."/>
            <person name="Panaud O."/>
            <person name="Partensky F."/>
            <person name="Poulain J."/>
            <person name="Rensing S.A."/>
            <person name="Rousvoal S."/>
            <person name="Samson G."/>
            <person name="Symeonidi A."/>
            <person name="Weissenbach J."/>
            <person name="Zambounis A."/>
            <person name="Wincker P."/>
            <person name="Boyen C."/>
        </authorList>
    </citation>
    <scope>NUCLEOTIDE SEQUENCE [LARGE SCALE GENOMIC DNA]</scope>
    <source>
        <strain evidence="3">cv. Stackhouse</strain>
    </source>
</reference>
<dbReference type="GeneID" id="17320171"/>
<organism evidence="2 3">
    <name type="scientific">Chondrus crispus</name>
    <name type="common">Carrageen Irish moss</name>
    <name type="synonym">Polymorpha crispa</name>
    <dbReference type="NCBI Taxonomy" id="2769"/>
    <lineage>
        <taxon>Eukaryota</taxon>
        <taxon>Rhodophyta</taxon>
        <taxon>Florideophyceae</taxon>
        <taxon>Rhodymeniophycidae</taxon>
        <taxon>Gigartinales</taxon>
        <taxon>Gigartinaceae</taxon>
        <taxon>Chondrus</taxon>
    </lineage>
</organism>
<evidence type="ECO:0000256" key="1">
    <source>
        <dbReference type="SAM" id="Phobius"/>
    </source>
</evidence>
<dbReference type="AlphaFoldDB" id="R7Q483"/>
<keyword evidence="1" id="KW-0812">Transmembrane</keyword>
<evidence type="ECO:0000313" key="2">
    <source>
        <dbReference type="EMBL" id="CDF32683.1"/>
    </source>
</evidence>
<dbReference type="EMBL" id="HG001539">
    <property type="protein sequence ID" value="CDF32683.1"/>
    <property type="molecule type" value="Genomic_DNA"/>
</dbReference>
<name>R7Q483_CHOCR</name>
<feature type="transmembrane region" description="Helical" evidence="1">
    <location>
        <begin position="58"/>
        <end position="80"/>
    </location>
</feature>
<accession>R7Q483</accession>
<dbReference type="RefSeq" id="XP_005712454.1">
    <property type="nucleotide sequence ID" value="XM_005712397.1"/>
</dbReference>
<keyword evidence="1" id="KW-1133">Transmembrane helix</keyword>